<organism evidence="1 2">
    <name type="scientific">Patulibacter medicamentivorans</name>
    <dbReference type="NCBI Taxonomy" id="1097667"/>
    <lineage>
        <taxon>Bacteria</taxon>
        <taxon>Bacillati</taxon>
        <taxon>Actinomycetota</taxon>
        <taxon>Thermoleophilia</taxon>
        <taxon>Solirubrobacterales</taxon>
        <taxon>Patulibacteraceae</taxon>
        <taxon>Patulibacter</taxon>
    </lineage>
</organism>
<dbReference type="AlphaFoldDB" id="H0E982"/>
<comment type="caution">
    <text evidence="1">The sequence shown here is derived from an EMBL/GenBank/DDBJ whole genome shotgun (WGS) entry which is preliminary data.</text>
</comment>
<protein>
    <submittedName>
        <fullName evidence="1">Uncharacterized protein</fullName>
    </submittedName>
</protein>
<evidence type="ECO:0000313" key="2">
    <source>
        <dbReference type="Proteomes" id="UP000005143"/>
    </source>
</evidence>
<accession>H0E982</accession>
<keyword evidence="2" id="KW-1185">Reference proteome</keyword>
<proteinExistence type="predicted"/>
<dbReference type="Proteomes" id="UP000005143">
    <property type="component" value="Unassembled WGS sequence"/>
</dbReference>
<reference evidence="1 2" key="1">
    <citation type="journal article" date="2013" name="Biodegradation">
        <title>Quantitative proteomic analysis of ibuprofen-degrading Patulibacter sp. strain I11.</title>
        <authorList>
            <person name="Almeida B."/>
            <person name="Kjeldal H."/>
            <person name="Lolas I."/>
            <person name="Knudsen A.D."/>
            <person name="Carvalho G."/>
            <person name="Nielsen K.L."/>
            <person name="Barreto Crespo M.T."/>
            <person name="Stensballe A."/>
            <person name="Nielsen J.L."/>
        </authorList>
    </citation>
    <scope>NUCLEOTIDE SEQUENCE [LARGE SCALE GENOMIC DNA]</scope>
    <source>
        <strain evidence="1 2">I11</strain>
    </source>
</reference>
<gene>
    <name evidence="1" type="ORF">PAI11_33990</name>
</gene>
<name>H0E982_9ACTN</name>
<sequence>MLYDRIGAAGDVDPALPLAVAAGDEVVRALDAGCPPQFHPGVAPEHAEVLERARRRLGLDRTEALVLDPSTDERFIRALRALGCTVLPAVDSPHGGGHPPGHSPAA</sequence>
<dbReference type="EMBL" id="AGUD01000254">
    <property type="protein sequence ID" value="EHN09757.1"/>
    <property type="molecule type" value="Genomic_DNA"/>
</dbReference>
<evidence type="ECO:0000313" key="1">
    <source>
        <dbReference type="EMBL" id="EHN09757.1"/>
    </source>
</evidence>